<dbReference type="InterPro" id="IPR010998">
    <property type="entry name" value="Integrase_recombinase_N"/>
</dbReference>
<dbReference type="Proteomes" id="UP000198995">
    <property type="component" value="Unassembled WGS sequence"/>
</dbReference>
<keyword evidence="5 9" id="KW-0229">DNA integration</keyword>
<evidence type="ECO:0000256" key="8">
    <source>
        <dbReference type="ARBA" id="ARBA00023306"/>
    </source>
</evidence>
<protein>
    <recommendedName>
        <fullName evidence="9">Tyrosine recombinase XerC</fullName>
    </recommendedName>
</protein>
<name>A0A1G6RSR8_PEPNI</name>
<dbReference type="EMBL" id="FNAF01000001">
    <property type="protein sequence ID" value="SDD07730.1"/>
    <property type="molecule type" value="Genomic_DNA"/>
</dbReference>
<keyword evidence="6 9" id="KW-0238">DNA-binding</keyword>
<dbReference type="SUPFAM" id="SSF56349">
    <property type="entry name" value="DNA breaking-rejoining enzymes"/>
    <property type="match status" value="1"/>
</dbReference>
<dbReference type="NCBIfam" id="NF001399">
    <property type="entry name" value="PRK00283.1"/>
    <property type="match status" value="1"/>
</dbReference>
<keyword evidence="4 9" id="KW-0159">Chromosome partition</keyword>
<dbReference type="Gene3D" id="1.10.443.10">
    <property type="entry name" value="Intergrase catalytic core"/>
    <property type="match status" value="1"/>
</dbReference>
<reference evidence="12 13" key="1">
    <citation type="submission" date="2016-10" db="EMBL/GenBank/DDBJ databases">
        <authorList>
            <person name="de Groot N.N."/>
        </authorList>
    </citation>
    <scope>NUCLEOTIDE SEQUENCE [LARGE SCALE GENOMIC DNA]</scope>
    <source>
        <strain evidence="12 13">DSM 20475</strain>
    </source>
</reference>
<dbReference type="GO" id="GO:0005737">
    <property type="term" value="C:cytoplasm"/>
    <property type="evidence" value="ECO:0007669"/>
    <property type="project" value="UniProtKB-SubCell"/>
</dbReference>
<dbReference type="Pfam" id="PF02899">
    <property type="entry name" value="Phage_int_SAM_1"/>
    <property type="match status" value="1"/>
</dbReference>
<gene>
    <name evidence="9" type="primary">xerC</name>
    <name evidence="12" type="ORF">SAMN04489866_101113</name>
</gene>
<dbReference type="SUPFAM" id="SSF47823">
    <property type="entry name" value="lambda integrase-like, N-terminal domain"/>
    <property type="match status" value="1"/>
</dbReference>
<keyword evidence="2 9" id="KW-0963">Cytoplasm</keyword>
<dbReference type="InterPro" id="IPR023009">
    <property type="entry name" value="Tyrosine_recombinase_XerC/XerD"/>
</dbReference>
<feature type="domain" description="Tyr recombinase" evidence="10">
    <location>
        <begin position="109"/>
        <end position="294"/>
    </location>
</feature>
<dbReference type="GO" id="GO:0051301">
    <property type="term" value="P:cell division"/>
    <property type="evidence" value="ECO:0007669"/>
    <property type="project" value="UniProtKB-KW"/>
</dbReference>
<dbReference type="GO" id="GO:0003677">
    <property type="term" value="F:DNA binding"/>
    <property type="evidence" value="ECO:0007669"/>
    <property type="project" value="UniProtKB-UniRule"/>
</dbReference>
<feature type="domain" description="Core-binding (CB)" evidence="11">
    <location>
        <begin position="6"/>
        <end position="88"/>
    </location>
</feature>
<dbReference type="Pfam" id="PF00589">
    <property type="entry name" value="Phage_integrase"/>
    <property type="match status" value="1"/>
</dbReference>
<organism evidence="12 13">
    <name type="scientific">Peptococcus niger</name>
    <dbReference type="NCBI Taxonomy" id="2741"/>
    <lineage>
        <taxon>Bacteria</taxon>
        <taxon>Bacillati</taxon>
        <taxon>Bacillota</taxon>
        <taxon>Clostridia</taxon>
        <taxon>Eubacteriales</taxon>
        <taxon>Peptococcaceae</taxon>
        <taxon>Peptococcus</taxon>
    </lineage>
</organism>
<evidence type="ECO:0000256" key="1">
    <source>
        <dbReference type="ARBA" id="ARBA00004496"/>
    </source>
</evidence>
<comment type="subcellular location">
    <subcellularLocation>
        <location evidence="1 9">Cytoplasm</location>
    </subcellularLocation>
</comment>
<proteinExistence type="inferred from homology"/>
<sequence>MKRSDLVISDLLKDYQIYLDLERGLSDKTQEAYLQDVKDFINTCAPKTPTDWSDEDIASYLQDAGRRFAPSTVARRTAALRSFFKYLSTVHPDAITVTYQWARPHRNRQLPDVLTVEEVTRLLQAPDASTMPGLRDAAILELLYATGMRVSELSALELQQILPEEQLVRVFGKGHKERLVFYGDAAKSALENYMLKGRLKQKNARKSPYVFLNNRGGPLSRQSIWKMIKRYGQQAGLPVSQHLSPHTLRHSFASHLLAGGADLRLIQELLGHADISTTQIYTHVADDAVLAQYRAAHPRG</sequence>
<evidence type="ECO:0000256" key="2">
    <source>
        <dbReference type="ARBA" id="ARBA00022490"/>
    </source>
</evidence>
<comment type="function">
    <text evidence="9">Site-specific tyrosine recombinase, which acts by catalyzing the cutting and rejoining of the recombining DNA molecules. The XerC-XerD complex is essential to convert dimers of the bacterial chromosome into monomers to permit their segregation at cell division. It also contributes to the segregational stability of plasmids.</text>
</comment>
<dbReference type="InterPro" id="IPR002104">
    <property type="entry name" value="Integrase_catalytic"/>
</dbReference>
<dbReference type="InterPro" id="IPR050090">
    <property type="entry name" value="Tyrosine_recombinase_XerCD"/>
</dbReference>
<dbReference type="InterPro" id="IPR044068">
    <property type="entry name" value="CB"/>
</dbReference>
<dbReference type="RefSeq" id="WP_091790810.1">
    <property type="nucleotide sequence ID" value="NZ_FNAF01000001.1"/>
</dbReference>
<feature type="active site" evidence="9">
    <location>
        <position position="249"/>
    </location>
</feature>
<dbReference type="NCBIfam" id="NF040815">
    <property type="entry name" value="recomb_XerA_Arch"/>
    <property type="match status" value="1"/>
</dbReference>
<evidence type="ECO:0000259" key="11">
    <source>
        <dbReference type="PROSITE" id="PS51900"/>
    </source>
</evidence>
<evidence type="ECO:0000256" key="4">
    <source>
        <dbReference type="ARBA" id="ARBA00022829"/>
    </source>
</evidence>
<evidence type="ECO:0000256" key="7">
    <source>
        <dbReference type="ARBA" id="ARBA00023172"/>
    </source>
</evidence>
<keyword evidence="7 9" id="KW-0233">DNA recombination</keyword>
<dbReference type="STRING" id="2741.SAMN04489866_101113"/>
<comment type="subunit">
    <text evidence="9">Forms a cyclic heterotetrameric complex composed of two molecules of XerC and two molecules of XerD.</text>
</comment>
<comment type="similarity">
    <text evidence="9">Belongs to the 'phage' integrase family. XerC subfamily.</text>
</comment>
<evidence type="ECO:0000256" key="9">
    <source>
        <dbReference type="HAMAP-Rule" id="MF_01808"/>
    </source>
</evidence>
<keyword evidence="8 9" id="KW-0131">Cell cycle</keyword>
<dbReference type="CDD" id="cd00798">
    <property type="entry name" value="INT_XerDC_C"/>
    <property type="match status" value="1"/>
</dbReference>
<dbReference type="PANTHER" id="PTHR30349">
    <property type="entry name" value="PHAGE INTEGRASE-RELATED"/>
    <property type="match status" value="1"/>
</dbReference>
<evidence type="ECO:0000313" key="12">
    <source>
        <dbReference type="EMBL" id="SDD07730.1"/>
    </source>
</evidence>
<feature type="active site" description="O-(3'-phospho-DNA)-tyrosine intermediate" evidence="9">
    <location>
        <position position="281"/>
    </location>
</feature>
<evidence type="ECO:0000313" key="13">
    <source>
        <dbReference type="Proteomes" id="UP000198995"/>
    </source>
</evidence>
<dbReference type="InterPro" id="IPR011010">
    <property type="entry name" value="DNA_brk_join_enz"/>
</dbReference>
<accession>A0A1G6RSR8</accession>
<dbReference type="OrthoDB" id="9785687at2"/>
<feature type="active site" evidence="9">
    <location>
        <position position="173"/>
    </location>
</feature>
<evidence type="ECO:0000256" key="5">
    <source>
        <dbReference type="ARBA" id="ARBA00022908"/>
    </source>
</evidence>
<keyword evidence="13" id="KW-1185">Reference proteome</keyword>
<dbReference type="PROSITE" id="PS51898">
    <property type="entry name" value="TYR_RECOMBINASE"/>
    <property type="match status" value="1"/>
</dbReference>
<dbReference type="GO" id="GO:0007059">
    <property type="term" value="P:chromosome segregation"/>
    <property type="evidence" value="ECO:0007669"/>
    <property type="project" value="UniProtKB-UniRule"/>
</dbReference>
<dbReference type="InterPro" id="IPR004107">
    <property type="entry name" value="Integrase_SAM-like_N"/>
</dbReference>
<dbReference type="PROSITE" id="PS51900">
    <property type="entry name" value="CB"/>
    <property type="match status" value="1"/>
</dbReference>
<dbReference type="GO" id="GO:0006313">
    <property type="term" value="P:DNA transposition"/>
    <property type="evidence" value="ECO:0007669"/>
    <property type="project" value="UniProtKB-UniRule"/>
</dbReference>
<evidence type="ECO:0000259" key="10">
    <source>
        <dbReference type="PROSITE" id="PS51898"/>
    </source>
</evidence>
<dbReference type="GO" id="GO:0009037">
    <property type="term" value="F:tyrosine-based site-specific recombinase activity"/>
    <property type="evidence" value="ECO:0007669"/>
    <property type="project" value="UniProtKB-UniRule"/>
</dbReference>
<dbReference type="AlphaFoldDB" id="A0A1G6RSR8"/>
<dbReference type="PANTHER" id="PTHR30349:SF81">
    <property type="entry name" value="TYROSINE RECOMBINASE XERC"/>
    <property type="match status" value="1"/>
</dbReference>
<evidence type="ECO:0000256" key="3">
    <source>
        <dbReference type="ARBA" id="ARBA00022618"/>
    </source>
</evidence>
<feature type="active site" evidence="9">
    <location>
        <position position="149"/>
    </location>
</feature>
<keyword evidence="3 9" id="KW-0132">Cell division</keyword>
<dbReference type="InterPro" id="IPR013762">
    <property type="entry name" value="Integrase-like_cat_sf"/>
</dbReference>
<feature type="active site" evidence="9">
    <location>
        <position position="246"/>
    </location>
</feature>
<evidence type="ECO:0000256" key="6">
    <source>
        <dbReference type="ARBA" id="ARBA00023125"/>
    </source>
</evidence>
<dbReference type="HAMAP" id="MF_01808">
    <property type="entry name" value="Recomb_XerC_XerD"/>
    <property type="match status" value="1"/>
</dbReference>
<dbReference type="Gene3D" id="1.10.150.130">
    <property type="match status" value="1"/>
</dbReference>
<feature type="active site" evidence="9">
    <location>
        <position position="272"/>
    </location>
</feature>